<name>A0ABT6MNB3_9GAMM</name>
<organism evidence="1 2">
    <name type="scientific">Luteimonas composti</name>
    <dbReference type="NCBI Taxonomy" id="398257"/>
    <lineage>
        <taxon>Bacteria</taxon>
        <taxon>Pseudomonadati</taxon>
        <taxon>Pseudomonadota</taxon>
        <taxon>Gammaproteobacteria</taxon>
        <taxon>Lysobacterales</taxon>
        <taxon>Lysobacteraceae</taxon>
        <taxon>Luteimonas</taxon>
    </lineage>
</organism>
<dbReference type="RefSeq" id="WP_280940765.1">
    <property type="nucleotide sequence ID" value="NZ_JARYGX010000003.1"/>
</dbReference>
<comment type="caution">
    <text evidence="1">The sequence shown here is derived from an EMBL/GenBank/DDBJ whole genome shotgun (WGS) entry which is preliminary data.</text>
</comment>
<reference evidence="1" key="2">
    <citation type="submission" date="2023-04" db="EMBL/GenBank/DDBJ databases">
        <authorList>
            <person name="Sun J.-Q."/>
        </authorList>
    </citation>
    <scope>NUCLEOTIDE SEQUENCE</scope>
    <source>
        <strain evidence="1">CC-YY355</strain>
    </source>
</reference>
<evidence type="ECO:0000313" key="2">
    <source>
        <dbReference type="Proteomes" id="UP001160550"/>
    </source>
</evidence>
<reference evidence="1" key="1">
    <citation type="journal article" date="2007" name="Int. J. Syst. Evol. Microbiol.">
        <title>Luteimonas composti sp. nov., a moderately thermophilic bacterium isolated from food waste.</title>
        <authorList>
            <person name="Young C.C."/>
            <person name="Kampfer P."/>
            <person name="Chen W.M."/>
            <person name="Yen W.S."/>
            <person name="Arun A.B."/>
            <person name="Lai W.A."/>
            <person name="Shen F.T."/>
            <person name="Rekha P.D."/>
            <person name="Lin K.Y."/>
            <person name="Chou J.H."/>
        </authorList>
    </citation>
    <scope>NUCLEOTIDE SEQUENCE</scope>
    <source>
        <strain evidence="1">CC-YY355</strain>
    </source>
</reference>
<dbReference type="EMBL" id="JARYGX010000003">
    <property type="protein sequence ID" value="MDH7451558.1"/>
    <property type="molecule type" value="Genomic_DNA"/>
</dbReference>
<protein>
    <recommendedName>
        <fullName evidence="3">DUF3379 domain-containing protein</fullName>
    </recommendedName>
</protein>
<dbReference type="Proteomes" id="UP001160550">
    <property type="component" value="Unassembled WGS sequence"/>
</dbReference>
<evidence type="ECO:0008006" key="3">
    <source>
        <dbReference type="Google" id="ProtNLM"/>
    </source>
</evidence>
<sequence>MNTPRNEHDLPAALRMQLRALHAAQEPGRDLWPGIAARLAEQPPAQAQGPAPSSSGRWRGLPRMLCLAAVLALALGLGWQLRPGDQPPAPAAVSPAPASDMIGPATGAPLVVVAEAMTREYRGALRELPAPRPATPGYSSLLELDANAAAVREALAQDPDAVFLLQRLQHIHARRLALTRQLASA</sequence>
<gene>
    <name evidence="1" type="ORF">QF205_00485</name>
</gene>
<proteinExistence type="predicted"/>
<keyword evidence="2" id="KW-1185">Reference proteome</keyword>
<accession>A0ABT6MNB3</accession>
<evidence type="ECO:0000313" key="1">
    <source>
        <dbReference type="EMBL" id="MDH7451558.1"/>
    </source>
</evidence>